<name>A0A550BW65_9AGAR</name>
<accession>A0A550BW65</accession>
<comment type="caution">
    <text evidence="1">The sequence shown here is derived from an EMBL/GenBank/DDBJ whole genome shotgun (WGS) entry which is preliminary data.</text>
</comment>
<sequence length="209" mass="22949">MIGTSSSGDFTRTRRAITTELVRLPRPRAARPGRASSFPRTPVPSCVSISSRMPSSPLVSNAQFASRLECPARRLPHLLPHAVRLIARYSSRICLAPRLSLSHGRLPMQLMHNESATAYPAFRYDSDDLNEALTCSSLRDMIGFLLVCCLASSLRRGAPHVIDERYVAPSSTNSCFTLTIQNENGRQSRRPLVSRVAASSPGFAVRLSL</sequence>
<gene>
    <name evidence="1" type="ORF">BD626DRAFT_517615</name>
</gene>
<keyword evidence="2" id="KW-1185">Reference proteome</keyword>
<evidence type="ECO:0000313" key="2">
    <source>
        <dbReference type="Proteomes" id="UP000320762"/>
    </source>
</evidence>
<evidence type="ECO:0000313" key="1">
    <source>
        <dbReference type="EMBL" id="TRM56763.1"/>
    </source>
</evidence>
<dbReference type="Proteomes" id="UP000320762">
    <property type="component" value="Unassembled WGS sequence"/>
</dbReference>
<reference evidence="1 2" key="1">
    <citation type="journal article" date="2019" name="New Phytol.">
        <title>Comparative genomics reveals unique wood-decay strategies and fruiting body development in the Schizophyllaceae.</title>
        <authorList>
            <person name="Almasi E."/>
            <person name="Sahu N."/>
            <person name="Krizsan K."/>
            <person name="Balint B."/>
            <person name="Kovacs G.M."/>
            <person name="Kiss B."/>
            <person name="Cseklye J."/>
            <person name="Drula E."/>
            <person name="Henrissat B."/>
            <person name="Nagy I."/>
            <person name="Chovatia M."/>
            <person name="Adam C."/>
            <person name="LaButti K."/>
            <person name="Lipzen A."/>
            <person name="Riley R."/>
            <person name="Grigoriev I.V."/>
            <person name="Nagy L.G."/>
        </authorList>
    </citation>
    <scope>NUCLEOTIDE SEQUENCE [LARGE SCALE GENOMIC DNA]</scope>
    <source>
        <strain evidence="1 2">NL-1724</strain>
    </source>
</reference>
<proteinExistence type="predicted"/>
<organism evidence="1 2">
    <name type="scientific">Schizophyllum amplum</name>
    <dbReference type="NCBI Taxonomy" id="97359"/>
    <lineage>
        <taxon>Eukaryota</taxon>
        <taxon>Fungi</taxon>
        <taxon>Dikarya</taxon>
        <taxon>Basidiomycota</taxon>
        <taxon>Agaricomycotina</taxon>
        <taxon>Agaricomycetes</taxon>
        <taxon>Agaricomycetidae</taxon>
        <taxon>Agaricales</taxon>
        <taxon>Schizophyllaceae</taxon>
        <taxon>Schizophyllum</taxon>
    </lineage>
</organism>
<dbReference type="EMBL" id="VDMD01000059">
    <property type="protein sequence ID" value="TRM56763.1"/>
    <property type="molecule type" value="Genomic_DNA"/>
</dbReference>
<dbReference type="AlphaFoldDB" id="A0A550BW65"/>
<protein>
    <submittedName>
        <fullName evidence="1">Uncharacterized protein</fullName>
    </submittedName>
</protein>